<accession>A0AAU9NDE8</accession>
<dbReference type="Proteomes" id="UP001157418">
    <property type="component" value="Unassembled WGS sequence"/>
</dbReference>
<dbReference type="EMBL" id="CAKMRJ010003334">
    <property type="protein sequence ID" value="CAH1433678.1"/>
    <property type="molecule type" value="Genomic_DNA"/>
</dbReference>
<gene>
    <name evidence="1" type="ORF">LVIROSA_LOCUS20259</name>
</gene>
<reference evidence="1 2" key="1">
    <citation type="submission" date="2022-01" db="EMBL/GenBank/DDBJ databases">
        <authorList>
            <person name="Xiong W."/>
            <person name="Schranz E."/>
        </authorList>
    </citation>
    <scope>NUCLEOTIDE SEQUENCE [LARGE SCALE GENOMIC DNA]</scope>
</reference>
<dbReference type="AlphaFoldDB" id="A0AAU9NDE8"/>
<name>A0AAU9NDE8_9ASTR</name>
<evidence type="ECO:0000313" key="1">
    <source>
        <dbReference type="EMBL" id="CAH1433678.1"/>
    </source>
</evidence>
<keyword evidence="2" id="KW-1185">Reference proteome</keyword>
<proteinExistence type="predicted"/>
<comment type="caution">
    <text evidence="1">The sequence shown here is derived from an EMBL/GenBank/DDBJ whole genome shotgun (WGS) entry which is preliminary data.</text>
</comment>
<protein>
    <submittedName>
        <fullName evidence="1">Uncharacterized protein</fullName>
    </submittedName>
</protein>
<sequence length="86" mass="9927">MEALPILSLLLTRRSPNQSEEYLSSITNDYVAQHLGLQAVAFLKVISSQSFPQMVKNKTTKVMDDEKGSLEMRYEEYKIKYIIQRA</sequence>
<organism evidence="1 2">
    <name type="scientific">Lactuca virosa</name>
    <dbReference type="NCBI Taxonomy" id="75947"/>
    <lineage>
        <taxon>Eukaryota</taxon>
        <taxon>Viridiplantae</taxon>
        <taxon>Streptophyta</taxon>
        <taxon>Embryophyta</taxon>
        <taxon>Tracheophyta</taxon>
        <taxon>Spermatophyta</taxon>
        <taxon>Magnoliopsida</taxon>
        <taxon>eudicotyledons</taxon>
        <taxon>Gunneridae</taxon>
        <taxon>Pentapetalae</taxon>
        <taxon>asterids</taxon>
        <taxon>campanulids</taxon>
        <taxon>Asterales</taxon>
        <taxon>Asteraceae</taxon>
        <taxon>Cichorioideae</taxon>
        <taxon>Cichorieae</taxon>
        <taxon>Lactucinae</taxon>
        <taxon>Lactuca</taxon>
    </lineage>
</organism>
<evidence type="ECO:0000313" key="2">
    <source>
        <dbReference type="Proteomes" id="UP001157418"/>
    </source>
</evidence>